<feature type="transmembrane region" description="Helical" evidence="5">
    <location>
        <begin position="264"/>
        <end position="285"/>
    </location>
</feature>
<dbReference type="InterPro" id="IPR009078">
    <property type="entry name" value="Ferritin-like_SF"/>
</dbReference>
<dbReference type="EMBL" id="JAGINP010000014">
    <property type="protein sequence ID" value="MBP2294213.1"/>
    <property type="molecule type" value="Genomic_DNA"/>
</dbReference>
<dbReference type="Pfam" id="PF02915">
    <property type="entry name" value="Rubrerythrin"/>
    <property type="match status" value="1"/>
</dbReference>
<feature type="transmembrane region" description="Helical" evidence="5">
    <location>
        <begin position="297"/>
        <end position="316"/>
    </location>
</feature>
<proteinExistence type="predicted"/>
<organism evidence="7 8">
    <name type="scientific">Azospirillum rugosum</name>
    <dbReference type="NCBI Taxonomy" id="416170"/>
    <lineage>
        <taxon>Bacteria</taxon>
        <taxon>Pseudomonadati</taxon>
        <taxon>Pseudomonadota</taxon>
        <taxon>Alphaproteobacteria</taxon>
        <taxon>Rhodospirillales</taxon>
        <taxon>Azospirillaceae</taxon>
        <taxon>Azospirillum</taxon>
    </lineage>
</organism>
<keyword evidence="8" id="KW-1185">Reference proteome</keyword>
<comment type="subcellular location">
    <subcellularLocation>
        <location evidence="1">Endomembrane system</location>
        <topology evidence="1">Multi-pass membrane protein</topology>
    </subcellularLocation>
</comment>
<name>A0ABS4SNS2_9PROT</name>
<reference evidence="7 8" key="1">
    <citation type="submission" date="2021-03" db="EMBL/GenBank/DDBJ databases">
        <title>Genomic Encyclopedia of Type Strains, Phase III (KMG-III): the genomes of soil and plant-associated and newly described type strains.</title>
        <authorList>
            <person name="Whitman W."/>
        </authorList>
    </citation>
    <scope>NUCLEOTIDE SEQUENCE [LARGE SCALE GENOMIC DNA]</scope>
    <source>
        <strain evidence="7 8">IMMIB AFH-6</strain>
    </source>
</reference>
<evidence type="ECO:0000313" key="8">
    <source>
        <dbReference type="Proteomes" id="UP000781958"/>
    </source>
</evidence>
<evidence type="ECO:0000256" key="1">
    <source>
        <dbReference type="ARBA" id="ARBA00004127"/>
    </source>
</evidence>
<keyword evidence="4 5" id="KW-0472">Membrane</keyword>
<evidence type="ECO:0000256" key="4">
    <source>
        <dbReference type="ARBA" id="ARBA00023136"/>
    </source>
</evidence>
<dbReference type="NCBIfam" id="NF045676">
    <property type="entry name" value="FeExpMbfA"/>
    <property type="match status" value="1"/>
</dbReference>
<sequence>MKDFSDLSERELMALAIALEEEDSRIYDEFAEGLRENYPDTAKVFAAMAEEENGHRHRLLDLFRTRFGNHIPLIRRQDVRGFVERKPVWLSRPLGLDTVRKQAELMEAETKRFYIRAARQSQDVAIRQLLGDLAAEERRHEATAERLEAKYVPEGVREKEHDAERRLFLLQIVQPGLAGLMDGSVSTLAPLFAAAFATHSTSETFLVGLAAAVGAGISMGFAEALSDNGSLTGRGSPWLRGAVCGLMTTLGGIGHTLPYLIPDFWTATAVAIAVVLAELAVIAWIRNRYMDTPLLSAAFQVVVGGLLVFGTGILIGSS</sequence>
<dbReference type="Gene3D" id="1.20.1260.10">
    <property type="match status" value="2"/>
</dbReference>
<feature type="transmembrane region" description="Helical" evidence="5">
    <location>
        <begin position="238"/>
        <end position="258"/>
    </location>
</feature>
<protein>
    <submittedName>
        <fullName evidence="7">Rubrerythrin</fullName>
    </submittedName>
</protein>
<keyword evidence="2 5" id="KW-0812">Transmembrane</keyword>
<dbReference type="InterPro" id="IPR008217">
    <property type="entry name" value="Ccc1_fam"/>
</dbReference>
<accession>A0ABS4SNS2</accession>
<dbReference type="InterPro" id="IPR017040">
    <property type="entry name" value="UCP035918_rubreryth/DUF125"/>
</dbReference>
<dbReference type="Proteomes" id="UP000781958">
    <property type="component" value="Unassembled WGS sequence"/>
</dbReference>
<comment type="caution">
    <text evidence="7">The sequence shown here is derived from an EMBL/GenBank/DDBJ whole genome shotgun (WGS) entry which is preliminary data.</text>
</comment>
<feature type="domain" description="Rubrerythrin diiron-binding" evidence="6">
    <location>
        <begin position="11"/>
        <end position="147"/>
    </location>
</feature>
<feature type="transmembrane region" description="Helical" evidence="5">
    <location>
        <begin position="205"/>
        <end position="226"/>
    </location>
</feature>
<evidence type="ECO:0000256" key="5">
    <source>
        <dbReference type="SAM" id="Phobius"/>
    </source>
</evidence>
<feature type="transmembrane region" description="Helical" evidence="5">
    <location>
        <begin position="167"/>
        <end position="193"/>
    </location>
</feature>
<dbReference type="PIRSF" id="PIRSF035918">
    <property type="entry name" value="UCP035918_rubreryth_DUF125"/>
    <property type="match status" value="1"/>
</dbReference>
<dbReference type="PANTHER" id="PTHR33531:SF10">
    <property type="entry name" value="BLR7895 PROTEIN"/>
    <property type="match status" value="1"/>
</dbReference>
<dbReference type="CDD" id="cd01045">
    <property type="entry name" value="Ferritin_like_AB"/>
    <property type="match status" value="1"/>
</dbReference>
<evidence type="ECO:0000259" key="6">
    <source>
        <dbReference type="Pfam" id="PF02915"/>
    </source>
</evidence>
<gene>
    <name evidence="7" type="ORF">J2851_003999</name>
</gene>
<dbReference type="SUPFAM" id="SSF47240">
    <property type="entry name" value="Ferritin-like"/>
    <property type="match status" value="1"/>
</dbReference>
<evidence type="ECO:0000256" key="3">
    <source>
        <dbReference type="ARBA" id="ARBA00022989"/>
    </source>
</evidence>
<evidence type="ECO:0000313" key="7">
    <source>
        <dbReference type="EMBL" id="MBP2294213.1"/>
    </source>
</evidence>
<evidence type="ECO:0000256" key="2">
    <source>
        <dbReference type="ARBA" id="ARBA00022692"/>
    </source>
</evidence>
<dbReference type="PANTHER" id="PTHR33531">
    <property type="entry name" value="RUBRERYTHRIN SUBFAMILY"/>
    <property type="match status" value="1"/>
</dbReference>
<dbReference type="InterPro" id="IPR012347">
    <property type="entry name" value="Ferritin-like"/>
</dbReference>
<dbReference type="RefSeq" id="WP_209768254.1">
    <property type="nucleotide sequence ID" value="NZ_JAGINP010000014.1"/>
</dbReference>
<dbReference type="Pfam" id="PF01988">
    <property type="entry name" value="VIT1"/>
    <property type="match status" value="1"/>
</dbReference>
<dbReference type="InterPro" id="IPR003251">
    <property type="entry name" value="Rr_diiron-bd_dom"/>
</dbReference>
<keyword evidence="3 5" id="KW-1133">Transmembrane helix</keyword>